<accession>A0ACC3TSK4</accession>
<protein>
    <submittedName>
        <fullName evidence="1">ATP synthase complex subunit H-domain-containing protein</fullName>
    </submittedName>
</protein>
<gene>
    <name evidence="1" type="ORF">V1517DRAFT_319922</name>
</gene>
<dbReference type="EMBL" id="MU970059">
    <property type="protein sequence ID" value="KAK9323632.1"/>
    <property type="molecule type" value="Genomic_DNA"/>
</dbReference>
<name>A0ACC3TSK4_9ASCO</name>
<evidence type="ECO:0000313" key="1">
    <source>
        <dbReference type="EMBL" id="KAK9323632.1"/>
    </source>
</evidence>
<dbReference type="Proteomes" id="UP001489719">
    <property type="component" value="Unassembled WGS sequence"/>
</dbReference>
<comment type="caution">
    <text evidence="1">The sequence shown here is derived from an EMBL/GenBank/DDBJ whole genome shotgun (WGS) entry which is preliminary data.</text>
</comment>
<organism evidence="1 2">
    <name type="scientific">Lipomyces orientalis</name>
    <dbReference type="NCBI Taxonomy" id="1233043"/>
    <lineage>
        <taxon>Eukaryota</taxon>
        <taxon>Fungi</taxon>
        <taxon>Dikarya</taxon>
        <taxon>Ascomycota</taxon>
        <taxon>Saccharomycotina</taxon>
        <taxon>Lipomycetes</taxon>
        <taxon>Lipomycetales</taxon>
        <taxon>Lipomycetaceae</taxon>
        <taxon>Lipomyces</taxon>
    </lineage>
</organism>
<sequence>MLSQLTRVVSRASAPVLRRRFGTSMPRRDFIQDLYLKELKSYKAPPVKATDSVGQVKPWVAPSAPVPPAVEATAPTDLSEYDSQVVEVEGVAVAAEEDVEVEDWFVVEPLEDAHH</sequence>
<proteinExistence type="predicted"/>
<keyword evidence="2" id="KW-1185">Reference proteome</keyword>
<reference evidence="2" key="1">
    <citation type="journal article" date="2024" name="Front. Bioeng. Biotechnol.">
        <title>Genome-scale model development and genomic sequencing of the oleaginous clade Lipomyces.</title>
        <authorList>
            <person name="Czajka J.J."/>
            <person name="Han Y."/>
            <person name="Kim J."/>
            <person name="Mondo S.J."/>
            <person name="Hofstad B.A."/>
            <person name="Robles A."/>
            <person name="Haridas S."/>
            <person name="Riley R."/>
            <person name="LaButti K."/>
            <person name="Pangilinan J."/>
            <person name="Andreopoulos W."/>
            <person name="Lipzen A."/>
            <person name="Yan J."/>
            <person name="Wang M."/>
            <person name="Ng V."/>
            <person name="Grigoriev I.V."/>
            <person name="Spatafora J.W."/>
            <person name="Magnuson J.K."/>
            <person name="Baker S.E."/>
            <person name="Pomraning K.R."/>
        </authorList>
    </citation>
    <scope>NUCLEOTIDE SEQUENCE [LARGE SCALE GENOMIC DNA]</scope>
    <source>
        <strain evidence="2">CBS 10300</strain>
    </source>
</reference>
<evidence type="ECO:0000313" key="2">
    <source>
        <dbReference type="Proteomes" id="UP001489719"/>
    </source>
</evidence>